<organism evidence="1 2">
    <name type="scientific">Pseudomethylobacillus aquaticus</name>
    <dbReference type="NCBI Taxonomy" id="2676064"/>
    <lineage>
        <taxon>Bacteria</taxon>
        <taxon>Pseudomonadati</taxon>
        <taxon>Pseudomonadota</taxon>
        <taxon>Betaproteobacteria</taxon>
        <taxon>Nitrosomonadales</taxon>
        <taxon>Methylophilaceae</taxon>
        <taxon>Pseudomethylobacillus</taxon>
    </lineage>
</organism>
<dbReference type="EMBL" id="RJVP01000001">
    <property type="protein sequence ID" value="ROH88001.1"/>
    <property type="molecule type" value="Genomic_DNA"/>
</dbReference>
<proteinExistence type="predicted"/>
<dbReference type="RefSeq" id="WP_148042218.1">
    <property type="nucleotide sequence ID" value="NZ_RJVP01000001.1"/>
</dbReference>
<gene>
    <name evidence="1" type="ORF">ED236_00465</name>
</gene>
<sequence length="312" mass="34438">MAGQLWSVNALGGFMSAAKLSKTLRMAVKPMCKFRQLTQPEDAVSKNKGQIFHWNVYSRAVTAGRQIEETEVMPETNFRITQGSLTITEFGNSVQFSEKLDDLSEHPVKSIIQNVMKQDCSETLDKAAYEQFDATPLVVAPTGGTATDSVVLDTDGTTAITNNIGLGKDHVKAIVDIMKERNIPTYMGNDYVAIGRPTAFRELKNDLEELHKYVHDGFTMILAGEIGRYEGVRFVEQTNVAKEAWANNKSSQVHFMGADRVVEGIAIPEEVRGKIPTDYGRSKGIAWYYLGGFGLVHADPVEARIIKWASAG</sequence>
<evidence type="ECO:0000313" key="2">
    <source>
        <dbReference type="Proteomes" id="UP000275137"/>
    </source>
</evidence>
<dbReference type="AlphaFoldDB" id="A0A3N0V5Z5"/>
<accession>A0A3N0V5Z5</accession>
<dbReference type="Proteomes" id="UP000275137">
    <property type="component" value="Unassembled WGS sequence"/>
</dbReference>
<evidence type="ECO:0000313" key="1">
    <source>
        <dbReference type="EMBL" id="ROH88001.1"/>
    </source>
</evidence>
<reference evidence="1 2" key="1">
    <citation type="submission" date="2018-10" db="EMBL/GenBank/DDBJ databases">
        <authorList>
            <person name="Chen W.-M."/>
        </authorList>
    </citation>
    <scope>NUCLEOTIDE SEQUENCE [LARGE SCALE GENOMIC DNA]</scope>
    <source>
        <strain evidence="1 2">H-5</strain>
    </source>
</reference>
<dbReference type="SUPFAM" id="SSF56563">
    <property type="entry name" value="Major capsid protein gp5"/>
    <property type="match status" value="1"/>
</dbReference>
<comment type="caution">
    <text evidence="1">The sequence shown here is derived from an EMBL/GenBank/DDBJ whole genome shotgun (WGS) entry which is preliminary data.</text>
</comment>
<name>A0A3N0V5Z5_9PROT</name>
<protein>
    <recommendedName>
        <fullName evidence="3">N4-gp56 family major capsid protein</fullName>
    </recommendedName>
</protein>
<evidence type="ECO:0008006" key="3">
    <source>
        <dbReference type="Google" id="ProtNLM"/>
    </source>
</evidence>
<keyword evidence="2" id="KW-1185">Reference proteome</keyword>